<evidence type="ECO:0000259" key="1">
    <source>
        <dbReference type="SMART" id="SM00953"/>
    </source>
</evidence>
<name>A0A2T7BFK8_9BACT</name>
<dbReference type="Pfam" id="PF08808">
    <property type="entry name" value="RES"/>
    <property type="match status" value="1"/>
</dbReference>
<dbReference type="AlphaFoldDB" id="A0A2T7BFK8"/>
<feature type="domain" description="RES" evidence="1">
    <location>
        <begin position="11"/>
        <end position="137"/>
    </location>
</feature>
<dbReference type="RefSeq" id="WP_108686906.1">
    <property type="nucleotide sequence ID" value="NZ_QCYK01000002.1"/>
</dbReference>
<accession>A0A2T7BFK8</accession>
<proteinExistence type="predicted"/>
<sequence length="156" mass="18204">MLVYRIVHKKYAGQLYASGFSGRFNSEGKKVIYTAGSIALGMLENLVHRNGAGFNEDFRIMVIYVPDTLEVLYIQKQDLPKRWNIDHDYTLTQPLGDRWYDEGRYPVLKAPSAVVPQEYNYILNIQHTLFKEIKLVDTLPFFADKRIDDIITHYKK</sequence>
<gene>
    <name evidence="2" type="ORF">DCC81_12205</name>
</gene>
<evidence type="ECO:0000313" key="2">
    <source>
        <dbReference type="EMBL" id="PUZ25069.1"/>
    </source>
</evidence>
<protein>
    <recommendedName>
        <fullName evidence="1">RES domain-containing protein</fullName>
    </recommendedName>
</protein>
<dbReference type="EMBL" id="QCYK01000002">
    <property type="protein sequence ID" value="PUZ25069.1"/>
    <property type="molecule type" value="Genomic_DNA"/>
</dbReference>
<dbReference type="Proteomes" id="UP000244450">
    <property type="component" value="Unassembled WGS sequence"/>
</dbReference>
<evidence type="ECO:0000313" key="3">
    <source>
        <dbReference type="Proteomes" id="UP000244450"/>
    </source>
</evidence>
<keyword evidence="3" id="KW-1185">Reference proteome</keyword>
<dbReference type="InterPro" id="IPR014914">
    <property type="entry name" value="RES_dom"/>
</dbReference>
<organism evidence="2 3">
    <name type="scientific">Chitinophaga parva</name>
    <dbReference type="NCBI Taxonomy" id="2169414"/>
    <lineage>
        <taxon>Bacteria</taxon>
        <taxon>Pseudomonadati</taxon>
        <taxon>Bacteroidota</taxon>
        <taxon>Chitinophagia</taxon>
        <taxon>Chitinophagales</taxon>
        <taxon>Chitinophagaceae</taxon>
        <taxon>Chitinophaga</taxon>
    </lineage>
</organism>
<comment type="caution">
    <text evidence="2">The sequence shown here is derived from an EMBL/GenBank/DDBJ whole genome shotgun (WGS) entry which is preliminary data.</text>
</comment>
<reference evidence="2 3" key="1">
    <citation type="submission" date="2018-04" db="EMBL/GenBank/DDBJ databases">
        <title>Chitinophaga fuyangensis sp. nov., isolated from soil in a chemical factory.</title>
        <authorList>
            <person name="Chen K."/>
        </authorList>
    </citation>
    <scope>NUCLEOTIDE SEQUENCE [LARGE SCALE GENOMIC DNA]</scope>
    <source>
        <strain evidence="2 3">LY-1</strain>
    </source>
</reference>
<dbReference type="OrthoDB" id="9789501at2"/>
<dbReference type="SMART" id="SM00953">
    <property type="entry name" value="RES"/>
    <property type="match status" value="1"/>
</dbReference>